<keyword evidence="9" id="KW-1207">Sterol metabolism</keyword>
<dbReference type="GO" id="GO:0004452">
    <property type="term" value="F:isopentenyl-diphosphate delta-isomerase activity"/>
    <property type="evidence" value="ECO:0007669"/>
    <property type="project" value="UniProtKB-EC"/>
</dbReference>
<keyword evidence="14" id="KW-0413">Isomerase</keyword>
<dbReference type="EC" id="5.3.3.2" evidence="6"/>
<dbReference type="AlphaFoldDB" id="A0A1B0GLS7"/>
<dbReference type="EMBL" id="AJWK01014475">
    <property type="status" value="NOT_ANNOTATED_CDS"/>
    <property type="molecule type" value="Genomic_DNA"/>
</dbReference>
<protein>
    <recommendedName>
        <fullName evidence="6">isopentenyl-diphosphate Delta-isomerase</fullName>
        <ecNumber evidence="6">5.3.3.2</ecNumber>
    </recommendedName>
</protein>
<name>A0A1B0GLS7_LUTLO</name>
<evidence type="ECO:0000256" key="2">
    <source>
        <dbReference type="ARBA" id="ARBA00001946"/>
    </source>
</evidence>
<dbReference type="PROSITE" id="PS51462">
    <property type="entry name" value="NUDIX"/>
    <property type="match status" value="1"/>
</dbReference>
<dbReference type="PANTHER" id="PTHR10885">
    <property type="entry name" value="ISOPENTENYL-DIPHOSPHATE DELTA-ISOMERASE"/>
    <property type="match status" value="1"/>
</dbReference>
<dbReference type="GO" id="GO:0050992">
    <property type="term" value="P:dimethylallyl diphosphate biosynthetic process"/>
    <property type="evidence" value="ECO:0007669"/>
    <property type="project" value="UniProtKB-UniPathway"/>
</dbReference>
<evidence type="ECO:0000313" key="17">
    <source>
        <dbReference type="Proteomes" id="UP000092461"/>
    </source>
</evidence>
<keyword evidence="8" id="KW-0479">Metal-binding</keyword>
<keyword evidence="11" id="KW-0752">Steroid biosynthesis</keyword>
<evidence type="ECO:0000256" key="13">
    <source>
        <dbReference type="ARBA" id="ARBA00023229"/>
    </source>
</evidence>
<dbReference type="FunFam" id="3.90.79.10:FF:000012">
    <property type="entry name" value="Isopentenyl-diphosphate Delta-isomerase 1"/>
    <property type="match status" value="1"/>
</dbReference>
<evidence type="ECO:0000256" key="5">
    <source>
        <dbReference type="ARBA" id="ARBA00007579"/>
    </source>
</evidence>
<keyword evidence="9" id="KW-0152">Cholesterol biosynthesis</keyword>
<evidence type="ECO:0000256" key="1">
    <source>
        <dbReference type="ARBA" id="ARBA00000374"/>
    </source>
</evidence>
<dbReference type="VEuPathDB" id="VectorBase:LLOJ010527"/>
<keyword evidence="13" id="KW-0414">Isoprene biosynthesis</keyword>
<evidence type="ECO:0000256" key="3">
    <source>
        <dbReference type="ARBA" id="ARBA00003951"/>
    </source>
</evidence>
<dbReference type="PIRSF" id="PIRSF018427">
    <property type="entry name" value="Isopntndiph_ism"/>
    <property type="match status" value="1"/>
</dbReference>
<dbReference type="CDD" id="cd02885">
    <property type="entry name" value="NUDIX_IPP_Isomerase"/>
    <property type="match status" value="1"/>
</dbReference>
<keyword evidence="9" id="KW-0756">Sterol biosynthesis</keyword>
<evidence type="ECO:0000256" key="6">
    <source>
        <dbReference type="ARBA" id="ARBA00012057"/>
    </source>
</evidence>
<dbReference type="GeneID" id="129797716"/>
<evidence type="ECO:0000256" key="7">
    <source>
        <dbReference type="ARBA" id="ARBA00022516"/>
    </source>
</evidence>
<dbReference type="SUPFAM" id="SSF55811">
    <property type="entry name" value="Nudix"/>
    <property type="match status" value="1"/>
</dbReference>
<dbReference type="GO" id="GO:0046872">
    <property type="term" value="F:metal ion binding"/>
    <property type="evidence" value="ECO:0007669"/>
    <property type="project" value="UniProtKB-KW"/>
</dbReference>
<organism evidence="16 17">
    <name type="scientific">Lutzomyia longipalpis</name>
    <name type="common">Sand fly</name>
    <dbReference type="NCBI Taxonomy" id="7200"/>
    <lineage>
        <taxon>Eukaryota</taxon>
        <taxon>Metazoa</taxon>
        <taxon>Ecdysozoa</taxon>
        <taxon>Arthropoda</taxon>
        <taxon>Hexapoda</taxon>
        <taxon>Insecta</taxon>
        <taxon>Pterygota</taxon>
        <taxon>Neoptera</taxon>
        <taxon>Endopterygota</taxon>
        <taxon>Diptera</taxon>
        <taxon>Nematocera</taxon>
        <taxon>Psychodoidea</taxon>
        <taxon>Psychodidae</taxon>
        <taxon>Lutzomyia</taxon>
        <taxon>Lutzomyia</taxon>
    </lineage>
</organism>
<dbReference type="SMR" id="A0A1B0GLS7"/>
<dbReference type="NCBIfam" id="TIGR02150">
    <property type="entry name" value="IPP_isom_1"/>
    <property type="match status" value="1"/>
</dbReference>
<accession>A0A1B0GLS7</accession>
<comment type="catalytic activity">
    <reaction evidence="1">
        <text>isopentenyl diphosphate = dimethylallyl diphosphate</text>
        <dbReference type="Rhea" id="RHEA:23284"/>
        <dbReference type="ChEBI" id="CHEBI:57623"/>
        <dbReference type="ChEBI" id="CHEBI:128769"/>
        <dbReference type="EC" id="5.3.3.2"/>
    </reaction>
</comment>
<keyword evidence="17" id="KW-1185">Reference proteome</keyword>
<comment type="pathway">
    <text evidence="4">Isoprenoid biosynthesis; dimethylallyl diphosphate biosynthesis; dimethylallyl diphosphate from isopentenyl diphosphate: step 1/1.</text>
</comment>
<dbReference type="GO" id="GO:0005737">
    <property type="term" value="C:cytoplasm"/>
    <property type="evidence" value="ECO:0007669"/>
    <property type="project" value="TreeGrafter"/>
</dbReference>
<sequence>MLRRGLKNLQQIGRSYSNQVNVGTSPERQQQLALMNDSCMLVNANDKVIGKASKSDCHLVDTYGKVKLHRGFSVYLFNSQGDLVIHRRSKHKITYPSFVTNTCCSHPLHDIEEEREEKDAIGVRKAARRQLNRELGIPLDQIKLEDLNYVMRLYYHDAGNDIWGEHEIAYMFVMQKDVDIKPNPSEIDEIYYIKRENYHRDILEMDAPLTPWFALILKHRLANWWDNLGNLEKCTDHSIQSFYPK</sequence>
<dbReference type="PANTHER" id="PTHR10885:SF0">
    <property type="entry name" value="ISOPENTENYL-DIPHOSPHATE DELTA-ISOMERASE"/>
    <property type="match status" value="1"/>
</dbReference>
<dbReference type="GO" id="GO:0009240">
    <property type="term" value="P:isopentenyl diphosphate biosynthetic process"/>
    <property type="evidence" value="ECO:0007669"/>
    <property type="project" value="TreeGrafter"/>
</dbReference>
<keyword evidence="10" id="KW-0460">Magnesium</keyword>
<proteinExistence type="inferred from homology"/>
<dbReference type="OrthoDB" id="510307at2759"/>
<evidence type="ECO:0000256" key="12">
    <source>
        <dbReference type="ARBA" id="ARBA00023098"/>
    </source>
</evidence>
<keyword evidence="12" id="KW-0443">Lipid metabolism</keyword>
<evidence type="ECO:0000256" key="4">
    <source>
        <dbReference type="ARBA" id="ARBA00004826"/>
    </source>
</evidence>
<dbReference type="GO" id="GO:0006695">
    <property type="term" value="P:cholesterol biosynthetic process"/>
    <property type="evidence" value="ECO:0007669"/>
    <property type="project" value="UniProtKB-KW"/>
</dbReference>
<comment type="similarity">
    <text evidence="5">Belongs to the IPP isomerase type 1 family.</text>
</comment>
<dbReference type="Proteomes" id="UP000092461">
    <property type="component" value="Unassembled WGS sequence"/>
</dbReference>
<evidence type="ECO:0000256" key="8">
    <source>
        <dbReference type="ARBA" id="ARBA00022723"/>
    </source>
</evidence>
<dbReference type="InterPro" id="IPR011876">
    <property type="entry name" value="IsopentenylPP_isomerase_typ1"/>
</dbReference>
<evidence type="ECO:0000256" key="14">
    <source>
        <dbReference type="ARBA" id="ARBA00023235"/>
    </source>
</evidence>
<dbReference type="UniPathway" id="UPA00059">
    <property type="reaction ID" value="UER00104"/>
</dbReference>
<dbReference type="RefSeq" id="XP_055696512.1">
    <property type="nucleotide sequence ID" value="XM_055840537.1"/>
</dbReference>
<feature type="domain" description="Nudix hydrolase" evidence="15">
    <location>
        <begin position="67"/>
        <end position="215"/>
    </location>
</feature>
<keyword evidence="9" id="KW-0153">Cholesterol metabolism</keyword>
<evidence type="ECO:0000313" key="16">
    <source>
        <dbReference type="EnsemblMetazoa" id="LLOJ010527-PA"/>
    </source>
</evidence>
<keyword evidence="9" id="KW-0753">Steroid metabolism</keyword>
<comment type="cofactor">
    <cofactor evidence="2">
        <name>Mg(2+)</name>
        <dbReference type="ChEBI" id="CHEBI:18420"/>
    </cofactor>
</comment>
<keyword evidence="7" id="KW-0444">Lipid biosynthesis</keyword>
<evidence type="ECO:0000256" key="11">
    <source>
        <dbReference type="ARBA" id="ARBA00022955"/>
    </source>
</evidence>
<dbReference type="InterPro" id="IPR015797">
    <property type="entry name" value="NUDIX_hydrolase-like_dom_sf"/>
</dbReference>
<evidence type="ECO:0000256" key="10">
    <source>
        <dbReference type="ARBA" id="ARBA00022842"/>
    </source>
</evidence>
<dbReference type="InterPro" id="IPR000086">
    <property type="entry name" value="NUDIX_hydrolase_dom"/>
</dbReference>
<dbReference type="Pfam" id="PF00293">
    <property type="entry name" value="NUDIX"/>
    <property type="match status" value="1"/>
</dbReference>
<dbReference type="VEuPathDB" id="VectorBase:LLONM1_010188"/>
<reference evidence="16" key="1">
    <citation type="submission" date="2020-05" db="UniProtKB">
        <authorList>
            <consortium name="EnsemblMetazoa"/>
        </authorList>
    </citation>
    <scope>IDENTIFICATION</scope>
    <source>
        <strain evidence="16">Jacobina</strain>
    </source>
</reference>
<dbReference type="EnsemblMetazoa" id="LLOJ010527-RA">
    <property type="protein sequence ID" value="LLOJ010527-PA"/>
    <property type="gene ID" value="LLOJ010527"/>
</dbReference>
<evidence type="ECO:0000256" key="9">
    <source>
        <dbReference type="ARBA" id="ARBA00022778"/>
    </source>
</evidence>
<dbReference type="KEGG" id="lll:129797716"/>
<evidence type="ECO:0000259" key="15">
    <source>
        <dbReference type="PROSITE" id="PS51462"/>
    </source>
</evidence>
<dbReference type="Gene3D" id="3.90.79.10">
    <property type="entry name" value="Nucleoside Triphosphate Pyrophosphohydrolase"/>
    <property type="match status" value="1"/>
</dbReference>
<comment type="function">
    <text evidence="3">Catalyzes the 1,3-allylic rearrangement of the homoallylic substrate isopentenyl (IPP) to its highly electrophilic allylic isomer, dimethylallyl diphosphate (DMAPP).</text>
</comment>